<dbReference type="CDD" id="cd01392">
    <property type="entry name" value="HTH_LacI"/>
    <property type="match status" value="1"/>
</dbReference>
<evidence type="ECO:0000256" key="1">
    <source>
        <dbReference type="ARBA" id="ARBA00022491"/>
    </source>
</evidence>
<protein>
    <submittedName>
        <fullName evidence="6">LacI family transcriptional regulator</fullName>
    </submittedName>
</protein>
<dbReference type="PANTHER" id="PTHR30146:SF148">
    <property type="entry name" value="HTH-TYPE TRANSCRIPTIONAL REPRESSOR PURR-RELATED"/>
    <property type="match status" value="1"/>
</dbReference>
<proteinExistence type="predicted"/>
<feature type="domain" description="HTH lacI-type" evidence="5">
    <location>
        <begin position="5"/>
        <end position="61"/>
    </location>
</feature>
<reference evidence="6 7" key="1">
    <citation type="submission" date="2023-07" db="EMBL/GenBank/DDBJ databases">
        <title>Sorghum-associated microbial communities from plants grown in Nebraska, USA.</title>
        <authorList>
            <person name="Schachtman D."/>
        </authorList>
    </citation>
    <scope>NUCLEOTIDE SEQUENCE [LARGE SCALE GENOMIC DNA]</scope>
    <source>
        <strain evidence="6 7">584</strain>
    </source>
</reference>
<accession>A0ABU1JXA6</accession>
<dbReference type="Gene3D" id="3.40.50.2300">
    <property type="match status" value="2"/>
</dbReference>
<name>A0ABU1JXA6_9PROT</name>
<sequence>MRKRVTLKDVAAALGVHVSTVSRALDPKTRHLITPEVAEQVVAASERLGYRPNAAAYSLKTNRTRTIGVIVPDITNPVFPPIFRGADDALMRHSYIAILGNTDSSLRREAAIVDTLLARGVEGLIMASVTANDSVVGRLAQEGLPMVTVNRRVDDAGIASVAHDEREGVRRILTHLASLGHRRIAAIAGPQDLSTGRSRHQAFLEYRAAMGLAEDDGLVVFAGGFTDAEGERCAEELLARDRGFTALVCANDLLAIGAIAALRRRRLSCPEDVSVTGYNDMPLADRLFPPLTTIRVEQYRAGHAAADLLIEMLAERSGSAEPAPARHIVLPVEMVIRGSTQALPAVSVARGRAKA</sequence>
<gene>
    <name evidence="6" type="ORF">E9232_005807</name>
</gene>
<comment type="caution">
    <text evidence="6">The sequence shown here is derived from an EMBL/GenBank/DDBJ whole genome shotgun (WGS) entry which is preliminary data.</text>
</comment>
<dbReference type="PROSITE" id="PS50932">
    <property type="entry name" value="HTH_LACI_2"/>
    <property type="match status" value="1"/>
</dbReference>
<dbReference type="InterPro" id="IPR000843">
    <property type="entry name" value="HTH_LacI"/>
</dbReference>
<keyword evidence="1" id="KW-0678">Repressor</keyword>
<dbReference type="RefSeq" id="WP_309800070.1">
    <property type="nucleotide sequence ID" value="NZ_JAVDPW010000011.1"/>
</dbReference>
<organism evidence="6 7">
    <name type="scientific">Inquilinus ginsengisoli</name>
    <dbReference type="NCBI Taxonomy" id="363840"/>
    <lineage>
        <taxon>Bacteria</taxon>
        <taxon>Pseudomonadati</taxon>
        <taxon>Pseudomonadota</taxon>
        <taxon>Alphaproteobacteria</taxon>
        <taxon>Rhodospirillales</taxon>
        <taxon>Rhodospirillaceae</taxon>
        <taxon>Inquilinus</taxon>
    </lineage>
</organism>
<dbReference type="Gene3D" id="1.10.260.40">
    <property type="entry name" value="lambda repressor-like DNA-binding domains"/>
    <property type="match status" value="1"/>
</dbReference>
<dbReference type="Pfam" id="PF13377">
    <property type="entry name" value="Peripla_BP_3"/>
    <property type="match status" value="1"/>
</dbReference>
<dbReference type="PANTHER" id="PTHR30146">
    <property type="entry name" value="LACI-RELATED TRANSCRIPTIONAL REPRESSOR"/>
    <property type="match status" value="1"/>
</dbReference>
<dbReference type="SUPFAM" id="SSF53822">
    <property type="entry name" value="Periplasmic binding protein-like I"/>
    <property type="match status" value="1"/>
</dbReference>
<dbReference type="EMBL" id="JAVDPW010000011">
    <property type="protein sequence ID" value="MDR6293257.1"/>
    <property type="molecule type" value="Genomic_DNA"/>
</dbReference>
<evidence type="ECO:0000256" key="4">
    <source>
        <dbReference type="ARBA" id="ARBA00023163"/>
    </source>
</evidence>
<evidence type="ECO:0000313" key="7">
    <source>
        <dbReference type="Proteomes" id="UP001262410"/>
    </source>
</evidence>
<evidence type="ECO:0000259" key="5">
    <source>
        <dbReference type="PROSITE" id="PS50932"/>
    </source>
</evidence>
<dbReference type="CDD" id="cd06267">
    <property type="entry name" value="PBP1_LacI_sugar_binding-like"/>
    <property type="match status" value="1"/>
</dbReference>
<evidence type="ECO:0000256" key="2">
    <source>
        <dbReference type="ARBA" id="ARBA00023015"/>
    </source>
</evidence>
<keyword evidence="7" id="KW-1185">Reference proteome</keyword>
<evidence type="ECO:0000313" key="6">
    <source>
        <dbReference type="EMBL" id="MDR6293257.1"/>
    </source>
</evidence>
<keyword evidence="3" id="KW-0238">DNA-binding</keyword>
<dbReference type="InterPro" id="IPR046335">
    <property type="entry name" value="LacI/GalR-like_sensor"/>
</dbReference>
<keyword evidence="4" id="KW-0804">Transcription</keyword>
<dbReference type="SMART" id="SM00354">
    <property type="entry name" value="HTH_LACI"/>
    <property type="match status" value="1"/>
</dbReference>
<dbReference type="InterPro" id="IPR028082">
    <property type="entry name" value="Peripla_BP_I"/>
</dbReference>
<evidence type="ECO:0000256" key="3">
    <source>
        <dbReference type="ARBA" id="ARBA00023125"/>
    </source>
</evidence>
<dbReference type="Pfam" id="PF00356">
    <property type="entry name" value="LacI"/>
    <property type="match status" value="1"/>
</dbReference>
<dbReference type="Proteomes" id="UP001262410">
    <property type="component" value="Unassembled WGS sequence"/>
</dbReference>
<dbReference type="InterPro" id="IPR010982">
    <property type="entry name" value="Lambda_DNA-bd_dom_sf"/>
</dbReference>
<keyword evidence="2" id="KW-0805">Transcription regulation</keyword>
<dbReference type="SUPFAM" id="SSF47413">
    <property type="entry name" value="lambda repressor-like DNA-binding domains"/>
    <property type="match status" value="1"/>
</dbReference>